<dbReference type="GO" id="GO:0009253">
    <property type="term" value="P:peptidoglycan catabolic process"/>
    <property type="evidence" value="ECO:0007669"/>
    <property type="project" value="InterPro"/>
</dbReference>
<protein>
    <submittedName>
        <fullName evidence="4">N-acetylmuramoyl-L-alanine amidase</fullName>
        <ecNumber evidence="4">3.5.1.28</ecNumber>
    </submittedName>
</protein>
<organism evidence="4 5">
    <name type="scientific">Eiseniibacteriota bacterium</name>
    <dbReference type="NCBI Taxonomy" id="2212470"/>
    <lineage>
        <taxon>Bacteria</taxon>
        <taxon>Candidatus Eiseniibacteriota</taxon>
    </lineage>
</organism>
<dbReference type="Pfam" id="PF11741">
    <property type="entry name" value="AMIN"/>
    <property type="match status" value="1"/>
</dbReference>
<evidence type="ECO:0000259" key="3">
    <source>
        <dbReference type="SMART" id="SM00646"/>
    </source>
</evidence>
<dbReference type="SMART" id="SM00646">
    <property type="entry name" value="Ami_3"/>
    <property type="match status" value="1"/>
</dbReference>
<dbReference type="EC" id="3.5.1.28" evidence="4"/>
<dbReference type="AlphaFoldDB" id="A0A948RVW2"/>
<feature type="chain" id="PRO_5038027977" evidence="2">
    <location>
        <begin position="22"/>
        <end position="369"/>
    </location>
</feature>
<dbReference type="PANTHER" id="PTHR30404">
    <property type="entry name" value="N-ACETYLMURAMOYL-L-ALANINE AMIDASE"/>
    <property type="match status" value="1"/>
</dbReference>
<dbReference type="GO" id="GO:0008745">
    <property type="term" value="F:N-acetylmuramoyl-L-alanine amidase activity"/>
    <property type="evidence" value="ECO:0007669"/>
    <property type="project" value="UniProtKB-EC"/>
</dbReference>
<dbReference type="CDD" id="cd02696">
    <property type="entry name" value="MurNAc-LAA"/>
    <property type="match status" value="1"/>
</dbReference>
<dbReference type="GO" id="GO:0030288">
    <property type="term" value="C:outer membrane-bounded periplasmic space"/>
    <property type="evidence" value="ECO:0007669"/>
    <property type="project" value="TreeGrafter"/>
</dbReference>
<gene>
    <name evidence="4" type="ORF">KJ970_12990</name>
</gene>
<name>A0A948RVW2_UNCEI</name>
<dbReference type="InterPro" id="IPR050695">
    <property type="entry name" value="N-acetylmuramoyl_amidase_3"/>
</dbReference>
<keyword evidence="1 4" id="KW-0378">Hydrolase</keyword>
<keyword evidence="2" id="KW-0732">Signal</keyword>
<proteinExistence type="predicted"/>
<feature type="signal peptide" evidence="2">
    <location>
        <begin position="1"/>
        <end position="21"/>
    </location>
</feature>
<sequence>MRRLIRLSLILQIVLCGAGHAVLNVEQIRTGVTEGRVRVVIDLSEAPKYRIWTPDDPHRIAINIANSVFNNNVKPIALDDDLVQRIRLNSLSGPKAQIVLDLSREARFEVFTLPPEGGKGYRLVCDVYRSGKGTLPVGRPWIVVLDPGHGGQDPGATTREGDRESEIVLDVAKRVKSLLDAKSGIKTYLTRDKNHAMGLRSRIQKAQDVEADVFISIHVNAAKARQAHGVEVFFLSLKGATDEASRELALLENQADYEIDAPIDESVRDLPFSFDLIQSDTILRSSLLAESLLKSVEAEGLAASRGVKQARFVVLKSYHIPSALVELGFISNSSDCHRLRQPSHRQLLAKTLFDGIIGYHEKYAPQRVD</sequence>
<dbReference type="PANTHER" id="PTHR30404:SF0">
    <property type="entry name" value="N-ACETYLMURAMOYL-L-ALANINE AMIDASE AMIC"/>
    <property type="match status" value="1"/>
</dbReference>
<evidence type="ECO:0000256" key="1">
    <source>
        <dbReference type="ARBA" id="ARBA00022801"/>
    </source>
</evidence>
<accession>A0A948RVW2</accession>
<feature type="domain" description="MurNAc-LAA" evidence="3">
    <location>
        <begin position="203"/>
        <end position="357"/>
    </location>
</feature>
<comment type="caution">
    <text evidence="4">The sequence shown here is derived from an EMBL/GenBank/DDBJ whole genome shotgun (WGS) entry which is preliminary data.</text>
</comment>
<evidence type="ECO:0000313" key="5">
    <source>
        <dbReference type="Proteomes" id="UP000777784"/>
    </source>
</evidence>
<dbReference type="Proteomes" id="UP000777784">
    <property type="component" value="Unassembled WGS sequence"/>
</dbReference>
<dbReference type="Pfam" id="PF01520">
    <property type="entry name" value="Amidase_3"/>
    <property type="match status" value="1"/>
</dbReference>
<dbReference type="Gene3D" id="2.60.40.3500">
    <property type="match status" value="1"/>
</dbReference>
<dbReference type="EMBL" id="JAHJDP010000077">
    <property type="protein sequence ID" value="MBU2691830.1"/>
    <property type="molecule type" value="Genomic_DNA"/>
</dbReference>
<dbReference type="Gene3D" id="3.40.630.40">
    <property type="entry name" value="Zn-dependent exopeptidases"/>
    <property type="match status" value="1"/>
</dbReference>
<reference evidence="4" key="1">
    <citation type="submission" date="2021-05" db="EMBL/GenBank/DDBJ databases">
        <title>Energy efficiency and biological interactions define the core microbiome of deep oligotrophic groundwater.</title>
        <authorList>
            <person name="Mehrshad M."/>
            <person name="Lopez-Fernandez M."/>
            <person name="Bell E."/>
            <person name="Bernier-Latmani R."/>
            <person name="Bertilsson S."/>
            <person name="Dopson M."/>
        </authorList>
    </citation>
    <scope>NUCLEOTIDE SEQUENCE</scope>
    <source>
        <strain evidence="4">Modern_marine.mb.64</strain>
    </source>
</reference>
<dbReference type="InterPro" id="IPR021731">
    <property type="entry name" value="AMIN_dom"/>
</dbReference>
<evidence type="ECO:0000313" key="4">
    <source>
        <dbReference type="EMBL" id="MBU2691830.1"/>
    </source>
</evidence>
<dbReference type="InterPro" id="IPR002508">
    <property type="entry name" value="MurNAc-LAA_cat"/>
</dbReference>
<dbReference type="SUPFAM" id="SSF53187">
    <property type="entry name" value="Zn-dependent exopeptidases"/>
    <property type="match status" value="1"/>
</dbReference>
<evidence type="ECO:0000256" key="2">
    <source>
        <dbReference type="SAM" id="SignalP"/>
    </source>
</evidence>